<dbReference type="SUPFAM" id="SSF52172">
    <property type="entry name" value="CheY-like"/>
    <property type="match status" value="1"/>
</dbReference>
<evidence type="ECO:0000256" key="3">
    <source>
        <dbReference type="ARBA" id="ARBA00023012"/>
    </source>
</evidence>
<keyword evidence="5" id="KW-0238">DNA-binding</keyword>
<dbReference type="InterPro" id="IPR011006">
    <property type="entry name" value="CheY-like_superfamily"/>
</dbReference>
<keyword evidence="4" id="KW-0805">Transcription regulation</keyword>
<dbReference type="PANTHER" id="PTHR45339">
    <property type="entry name" value="HYBRID SIGNAL TRANSDUCTION HISTIDINE KINASE J"/>
    <property type="match status" value="1"/>
</dbReference>
<dbReference type="InterPro" id="IPR019370">
    <property type="entry name" value="E2F-assoc_phosphoprotein"/>
</dbReference>
<evidence type="ECO:0000256" key="2">
    <source>
        <dbReference type="ARBA" id="ARBA00022553"/>
    </source>
</evidence>
<dbReference type="Pfam" id="PF10238">
    <property type="entry name" value="Eapp_C"/>
    <property type="match status" value="1"/>
</dbReference>
<dbReference type="GO" id="GO:0043565">
    <property type="term" value="F:sequence-specific DNA binding"/>
    <property type="evidence" value="ECO:0007669"/>
    <property type="project" value="InterPro"/>
</dbReference>
<evidence type="ECO:0000259" key="10">
    <source>
        <dbReference type="PROSITE" id="PS50110"/>
    </source>
</evidence>
<dbReference type="PRINTS" id="PR00056">
    <property type="entry name" value="HSFDOMAIN"/>
</dbReference>
<feature type="region of interest" description="Disordered" evidence="9">
    <location>
        <begin position="273"/>
        <end position="296"/>
    </location>
</feature>
<dbReference type="EMBL" id="KE560945">
    <property type="protein sequence ID" value="EPZ34533.1"/>
    <property type="molecule type" value="Genomic_DNA"/>
</dbReference>
<dbReference type="SMART" id="SM00448">
    <property type="entry name" value="REC"/>
    <property type="match status" value="1"/>
</dbReference>
<dbReference type="Pfam" id="PF00447">
    <property type="entry name" value="HSF_DNA-bind"/>
    <property type="match status" value="1"/>
</dbReference>
<dbReference type="CDD" id="cd17546">
    <property type="entry name" value="REC_hyHK_CKI1_RcsC-like"/>
    <property type="match status" value="1"/>
</dbReference>
<dbReference type="Gene3D" id="3.40.50.2300">
    <property type="match status" value="1"/>
</dbReference>
<dbReference type="PROSITE" id="PS00434">
    <property type="entry name" value="HSF_DOMAIN"/>
    <property type="match status" value="1"/>
</dbReference>
<dbReference type="InterPro" id="IPR001789">
    <property type="entry name" value="Sig_transdc_resp-reg_receiver"/>
</dbReference>
<evidence type="ECO:0000256" key="4">
    <source>
        <dbReference type="ARBA" id="ARBA00023015"/>
    </source>
</evidence>
<dbReference type="SMART" id="SM00415">
    <property type="entry name" value="HSF"/>
    <property type="match status" value="1"/>
</dbReference>
<gene>
    <name evidence="11" type="ORF">O9G_001789</name>
</gene>
<evidence type="ECO:0000313" key="12">
    <source>
        <dbReference type="Proteomes" id="UP000030755"/>
    </source>
</evidence>
<dbReference type="PANTHER" id="PTHR45339:SF1">
    <property type="entry name" value="HYBRID SIGNAL TRANSDUCTION HISTIDINE KINASE J"/>
    <property type="match status" value="1"/>
</dbReference>
<protein>
    <submittedName>
        <fullName evidence="11">Signal transduction response regulator, receiver domain-containing protein</fullName>
    </submittedName>
</protein>
<dbReference type="Gene3D" id="1.10.10.10">
    <property type="entry name" value="Winged helix-like DNA-binding domain superfamily/Winged helix DNA-binding domain"/>
    <property type="match status" value="1"/>
</dbReference>
<keyword evidence="12" id="KW-1185">Reference proteome</keyword>
<dbReference type="Proteomes" id="UP000030755">
    <property type="component" value="Unassembled WGS sequence"/>
</dbReference>
<dbReference type="InterPro" id="IPR000232">
    <property type="entry name" value="HSF_DNA-bd"/>
</dbReference>
<dbReference type="Pfam" id="PF00072">
    <property type="entry name" value="Response_reg"/>
    <property type="match status" value="1"/>
</dbReference>
<dbReference type="AlphaFoldDB" id="A0A075AW50"/>
<keyword evidence="3" id="KW-0902">Two-component regulatory system</keyword>
<evidence type="ECO:0000256" key="8">
    <source>
        <dbReference type="PROSITE-ProRule" id="PRU00169"/>
    </source>
</evidence>
<dbReference type="OrthoDB" id="424572at2759"/>
<dbReference type="FunFam" id="3.40.50.2300:FF:000212">
    <property type="entry name" value="Stress response regulator/HFS transcription factor"/>
    <property type="match status" value="1"/>
</dbReference>
<dbReference type="OMA" id="KMASNTH"/>
<dbReference type="GO" id="GO:0005634">
    <property type="term" value="C:nucleus"/>
    <property type="evidence" value="ECO:0007669"/>
    <property type="project" value="UniProtKB-SubCell"/>
</dbReference>
<evidence type="ECO:0000256" key="5">
    <source>
        <dbReference type="ARBA" id="ARBA00023125"/>
    </source>
</evidence>
<dbReference type="GO" id="GO:0003700">
    <property type="term" value="F:DNA-binding transcription factor activity"/>
    <property type="evidence" value="ECO:0007669"/>
    <property type="project" value="InterPro"/>
</dbReference>
<feature type="domain" description="Response regulatory" evidence="10">
    <location>
        <begin position="455"/>
        <end position="569"/>
    </location>
</feature>
<dbReference type="SUPFAM" id="SSF46785">
    <property type="entry name" value="Winged helix' DNA-binding domain"/>
    <property type="match status" value="1"/>
</dbReference>
<evidence type="ECO:0000256" key="9">
    <source>
        <dbReference type="SAM" id="MobiDB-lite"/>
    </source>
</evidence>
<dbReference type="STRING" id="988480.A0A075AW50"/>
<dbReference type="FunFam" id="1.10.10.10:FF:000027">
    <property type="entry name" value="Heat shock transcription factor 1"/>
    <property type="match status" value="1"/>
</dbReference>
<keyword evidence="6" id="KW-0804">Transcription</keyword>
<dbReference type="InterPro" id="IPR036388">
    <property type="entry name" value="WH-like_DNA-bd_sf"/>
</dbReference>
<feature type="modified residue" description="4-aspartylphosphate" evidence="8">
    <location>
        <position position="504"/>
    </location>
</feature>
<dbReference type="GO" id="GO:0000160">
    <property type="term" value="P:phosphorelay signal transduction system"/>
    <property type="evidence" value="ECO:0007669"/>
    <property type="project" value="UniProtKB-KW"/>
</dbReference>
<proteinExistence type="predicted"/>
<comment type="subcellular location">
    <subcellularLocation>
        <location evidence="1">Nucleus</location>
    </subcellularLocation>
</comment>
<dbReference type="HOGENOM" id="CLU_008776_3_0_1"/>
<evidence type="ECO:0000313" key="11">
    <source>
        <dbReference type="EMBL" id="EPZ34533.1"/>
    </source>
</evidence>
<sequence length="671" mass="76855">MEDYDSSSSNSKEDSMKELFYSEKDDLYDENIDDANDKWLNEKLDSRKSDAVLSCCCCLSILCYDCQKHEFYPNQFRAIFITKDCNVDKNEKYIYNETKLKGQDPLVRISDTSDVSNTEILYAVKCAICKTMAGVMDAETEIIHFFRVLSMNDRLDVLEELSAPDGIFAGNVPDFVKKLFRMLEDRIYDDTIAWSDSGITFLIKDPNEFARIILPQNFKHNNISSFIRQLNKYDFHKIKTSDVVKQQFGEQAWEFQHPRFQRGKVDLLVEVRRKQSSTGRKPASENSSVSKRNEGDLQEQLDSMARLQADMAMYIQMLSKNYRVLVSEICDARRVLSAQDQLMQNLLQYLVKQENDKQQIPMGGFRDFDNTPFLKSSAHTFPEIANSSFYQMDEISRRFNKATPGNAEPHVADGRGNPPGLTVYTIGSLQPKKDDSKNIQVTRNTFVPAWSIPPKVLLVEDDAVCRTIGSKLLQVFGCTFDIASDGVDAIQKMNIQRYDIVLMDIVMPNLDGVSATCRIREFDKQTPIISMTSNVRRDDCVKYLANGMNDILPKPFSRESLLAMLDRYCSHLRDKVLSSKSHLERRLEEISSNAPSSSDPATFKFPSLSNIQDNFSFASKFPSISKVTELPDMQQSNNQDRNEPSFLPPFGKRIMNDADKEEIKRKKYDIL</sequence>
<dbReference type="InterPro" id="IPR036390">
    <property type="entry name" value="WH_DNA-bd_sf"/>
</dbReference>
<evidence type="ECO:0000256" key="1">
    <source>
        <dbReference type="ARBA" id="ARBA00004123"/>
    </source>
</evidence>
<evidence type="ECO:0000256" key="6">
    <source>
        <dbReference type="ARBA" id="ARBA00023163"/>
    </source>
</evidence>
<evidence type="ECO:0000256" key="7">
    <source>
        <dbReference type="ARBA" id="ARBA00023242"/>
    </source>
</evidence>
<organism evidence="11 12">
    <name type="scientific">Rozella allomycis (strain CSF55)</name>
    <dbReference type="NCBI Taxonomy" id="988480"/>
    <lineage>
        <taxon>Eukaryota</taxon>
        <taxon>Fungi</taxon>
        <taxon>Fungi incertae sedis</taxon>
        <taxon>Cryptomycota</taxon>
        <taxon>Cryptomycota incertae sedis</taxon>
        <taxon>Rozella</taxon>
    </lineage>
</organism>
<keyword evidence="2 8" id="KW-0597">Phosphoprotein</keyword>
<name>A0A075AW50_ROZAC</name>
<accession>A0A075AW50</accession>
<feature type="compositionally biased region" description="Polar residues" evidence="9">
    <location>
        <begin position="276"/>
        <end position="290"/>
    </location>
</feature>
<keyword evidence="7" id="KW-0539">Nucleus</keyword>
<feature type="region of interest" description="Disordered" evidence="9">
    <location>
        <begin position="628"/>
        <end position="653"/>
    </location>
</feature>
<reference evidence="11 12" key="1">
    <citation type="journal article" date="2013" name="Curr. Biol.">
        <title>Shared signatures of parasitism and phylogenomics unite Cryptomycota and microsporidia.</title>
        <authorList>
            <person name="James T.Y."/>
            <person name="Pelin A."/>
            <person name="Bonen L."/>
            <person name="Ahrendt S."/>
            <person name="Sain D."/>
            <person name="Corradi N."/>
            <person name="Stajich J.E."/>
        </authorList>
    </citation>
    <scope>NUCLEOTIDE SEQUENCE [LARGE SCALE GENOMIC DNA]</scope>
    <source>
        <strain evidence="11 12">CSF55</strain>
    </source>
</reference>
<dbReference type="PROSITE" id="PS50110">
    <property type="entry name" value="RESPONSE_REGULATORY"/>
    <property type="match status" value="1"/>
</dbReference>